<feature type="signal peptide" evidence="4">
    <location>
        <begin position="1"/>
        <end position="25"/>
    </location>
</feature>
<evidence type="ECO:0008006" key="7">
    <source>
        <dbReference type="Google" id="ProtNLM"/>
    </source>
</evidence>
<sequence length="402" mass="45706">MLIRAWLARTILLLMLLCPWQSVFSQTSSNTITLAFGYENYDFAPLIKKFELQTNIKVNIAGYKNDLLKVELLQRAKNNSLPDAVIVPADFLGIKDIGFLTLSVDWINPNVGKTNLMAVSHRQQIKGVPVIAGNHLLLYYNKALVKQPARSWVELQQQKQTLNSDKQIDLIGWSYNEMFWFAPFLNAFGGSPLANNQVNLNTAAMRQAMTFYHQLAKSGLVNENCDYECSSNKFTQQQLRYVYNGVWAYGLYQKALGDNLGITRLPAIGKRPMKPYFSVHALGFPSTLSNKSNKKLTDNLKQLALFFQSEATQLAMWQNLNSLPVHQNVMQQILLNADDNLQAIIRQLVDAEPMPNDLAMSIVWEAMLKGNRRYWADVFDVNQASRYMQHIATKSVEELSQD</sequence>
<protein>
    <recommendedName>
        <fullName evidence="7">ABC transporter substrate-binding protein</fullName>
    </recommendedName>
</protein>
<name>A0A2S0VPL8_9ALTE</name>
<dbReference type="AlphaFoldDB" id="A0A2S0VPL8"/>
<evidence type="ECO:0000256" key="1">
    <source>
        <dbReference type="ARBA" id="ARBA00008520"/>
    </source>
</evidence>
<dbReference type="InterPro" id="IPR006059">
    <property type="entry name" value="SBP"/>
</dbReference>
<keyword evidence="3 4" id="KW-0732">Signal</keyword>
<feature type="chain" id="PRO_5015515093" description="ABC transporter substrate-binding protein" evidence="4">
    <location>
        <begin position="26"/>
        <end position="402"/>
    </location>
</feature>
<comment type="similarity">
    <text evidence="1">Belongs to the bacterial solute-binding protein 1 family.</text>
</comment>
<dbReference type="GO" id="GO:0055052">
    <property type="term" value="C:ATP-binding cassette (ABC) transporter complex, substrate-binding subunit-containing"/>
    <property type="evidence" value="ECO:0007669"/>
    <property type="project" value="TreeGrafter"/>
</dbReference>
<accession>A0A2S0VPL8</accession>
<keyword evidence="2" id="KW-0813">Transport</keyword>
<evidence type="ECO:0000313" key="6">
    <source>
        <dbReference type="Proteomes" id="UP000244441"/>
    </source>
</evidence>
<dbReference type="GO" id="GO:1901982">
    <property type="term" value="F:maltose binding"/>
    <property type="evidence" value="ECO:0007669"/>
    <property type="project" value="TreeGrafter"/>
</dbReference>
<evidence type="ECO:0000256" key="4">
    <source>
        <dbReference type="SAM" id="SignalP"/>
    </source>
</evidence>
<reference evidence="5 6" key="1">
    <citation type="submission" date="2018-01" db="EMBL/GenBank/DDBJ databases">
        <title>Genome sequence of a Cantenovulum-like bacteria.</title>
        <authorList>
            <person name="Tan W.R."/>
            <person name="Lau N.-S."/>
            <person name="Go F."/>
            <person name="Amirul A.-A.A."/>
        </authorList>
    </citation>
    <scope>NUCLEOTIDE SEQUENCE [LARGE SCALE GENOMIC DNA]</scope>
    <source>
        <strain evidence="5 6">CCB-QB4</strain>
    </source>
</reference>
<evidence type="ECO:0000256" key="2">
    <source>
        <dbReference type="ARBA" id="ARBA00022448"/>
    </source>
</evidence>
<evidence type="ECO:0000256" key="3">
    <source>
        <dbReference type="ARBA" id="ARBA00022729"/>
    </source>
</evidence>
<proteinExistence type="inferred from homology"/>
<dbReference type="PANTHER" id="PTHR30061:SF50">
    <property type="entry name" value="MALTOSE_MALTODEXTRIN-BINDING PERIPLASMIC PROTEIN"/>
    <property type="match status" value="1"/>
</dbReference>
<dbReference type="RefSeq" id="WP_108602228.1">
    <property type="nucleotide sequence ID" value="NZ_CP026604.1"/>
</dbReference>
<evidence type="ECO:0000313" key="5">
    <source>
        <dbReference type="EMBL" id="AWB66156.1"/>
    </source>
</evidence>
<dbReference type="GO" id="GO:0015768">
    <property type="term" value="P:maltose transport"/>
    <property type="evidence" value="ECO:0007669"/>
    <property type="project" value="TreeGrafter"/>
</dbReference>
<dbReference type="KEGG" id="cate:C2869_06770"/>
<dbReference type="EMBL" id="CP026604">
    <property type="protein sequence ID" value="AWB66156.1"/>
    <property type="molecule type" value="Genomic_DNA"/>
</dbReference>
<organism evidence="5 6">
    <name type="scientific">Saccharobesus litoralis</name>
    <dbReference type="NCBI Taxonomy" id="2172099"/>
    <lineage>
        <taxon>Bacteria</taxon>
        <taxon>Pseudomonadati</taxon>
        <taxon>Pseudomonadota</taxon>
        <taxon>Gammaproteobacteria</taxon>
        <taxon>Alteromonadales</taxon>
        <taxon>Alteromonadaceae</taxon>
        <taxon>Saccharobesus</taxon>
    </lineage>
</organism>
<dbReference type="SUPFAM" id="SSF53850">
    <property type="entry name" value="Periplasmic binding protein-like II"/>
    <property type="match status" value="1"/>
</dbReference>
<keyword evidence="6" id="KW-1185">Reference proteome</keyword>
<dbReference type="OrthoDB" id="9766758at2"/>
<dbReference type="GO" id="GO:0042956">
    <property type="term" value="P:maltodextrin transmembrane transport"/>
    <property type="evidence" value="ECO:0007669"/>
    <property type="project" value="TreeGrafter"/>
</dbReference>
<dbReference type="Proteomes" id="UP000244441">
    <property type="component" value="Chromosome"/>
</dbReference>
<dbReference type="Pfam" id="PF13416">
    <property type="entry name" value="SBP_bac_8"/>
    <property type="match status" value="1"/>
</dbReference>
<gene>
    <name evidence="5" type="ORF">C2869_06770</name>
</gene>
<dbReference type="PANTHER" id="PTHR30061">
    <property type="entry name" value="MALTOSE-BINDING PERIPLASMIC PROTEIN"/>
    <property type="match status" value="1"/>
</dbReference>
<dbReference type="Gene3D" id="3.40.190.10">
    <property type="entry name" value="Periplasmic binding protein-like II"/>
    <property type="match status" value="2"/>
</dbReference>